<gene>
    <name evidence="5" type="ORF">SAMN04488523_107145</name>
</gene>
<reference evidence="5 6" key="1">
    <citation type="submission" date="2016-10" db="EMBL/GenBank/DDBJ databases">
        <authorList>
            <person name="de Groot N.N."/>
        </authorList>
    </citation>
    <scope>NUCLEOTIDE SEQUENCE [LARGE SCALE GENOMIC DNA]</scope>
    <source>
        <strain evidence="5 6">DSM 11443</strain>
    </source>
</reference>
<dbReference type="Gene3D" id="1.10.150.240">
    <property type="entry name" value="Putative phosphatase, domain 2"/>
    <property type="match status" value="1"/>
</dbReference>
<dbReference type="EMBL" id="FOMW01000007">
    <property type="protein sequence ID" value="SFE45483.1"/>
    <property type="molecule type" value="Genomic_DNA"/>
</dbReference>
<dbReference type="InterPro" id="IPR023198">
    <property type="entry name" value="PGP-like_dom2"/>
</dbReference>
<dbReference type="GO" id="GO:0008967">
    <property type="term" value="F:phosphoglycolate phosphatase activity"/>
    <property type="evidence" value="ECO:0007669"/>
    <property type="project" value="UniProtKB-EC"/>
</dbReference>
<dbReference type="AlphaFoldDB" id="A0A1I2AR47"/>
<dbReference type="PANTHER" id="PTHR43434:SF1">
    <property type="entry name" value="PHOSPHOGLYCOLATE PHOSPHATASE"/>
    <property type="match status" value="1"/>
</dbReference>
<dbReference type="SFLD" id="SFLDG01129">
    <property type="entry name" value="C1.5:_HAD__Beta-PGM__Phosphata"/>
    <property type="match status" value="1"/>
</dbReference>
<sequence length="233" mass="24085">MTQIKGLLFDKDGTLFDFAATWEAWAQAFLLRLADGDRVKATQTGALIGFNLTTGKFARDSIVIAGTPDQIAAVLMPHFPNISKPALMAVLNAEAAAAPQREAVPLTALLSGLRDRGLKLGVATNDAEAPARAHLAAAGVTELFDFIAGSDSGHGGKPSPGQMLAFAAQTGLEPSTIAMVGDSTHDLHAGRAAGMTAIAVLTGLAGHDDLAPHADVVLPDIGHLPQWLDSLGR</sequence>
<dbReference type="STRING" id="74348.SAMN04488523_107145"/>
<comment type="catalytic activity">
    <reaction evidence="1">
        <text>2-phosphoglycolate + H2O = glycolate + phosphate</text>
        <dbReference type="Rhea" id="RHEA:14369"/>
        <dbReference type="ChEBI" id="CHEBI:15377"/>
        <dbReference type="ChEBI" id="CHEBI:29805"/>
        <dbReference type="ChEBI" id="CHEBI:43474"/>
        <dbReference type="ChEBI" id="CHEBI:58033"/>
        <dbReference type="EC" id="3.1.3.18"/>
    </reaction>
</comment>
<proteinExistence type="inferred from homology"/>
<dbReference type="InterPro" id="IPR050155">
    <property type="entry name" value="HAD-like_hydrolase_sf"/>
</dbReference>
<name>A0A1I2AR47_9RHOB</name>
<accession>A0A1I2AR47</accession>
<dbReference type="RefSeq" id="WP_177209467.1">
    <property type="nucleotide sequence ID" value="NZ_FOMW01000007.1"/>
</dbReference>
<dbReference type="SUPFAM" id="SSF56784">
    <property type="entry name" value="HAD-like"/>
    <property type="match status" value="1"/>
</dbReference>
<evidence type="ECO:0000313" key="5">
    <source>
        <dbReference type="EMBL" id="SFE45483.1"/>
    </source>
</evidence>
<organism evidence="5 6">
    <name type="scientific">Sulfitobacter brevis</name>
    <dbReference type="NCBI Taxonomy" id="74348"/>
    <lineage>
        <taxon>Bacteria</taxon>
        <taxon>Pseudomonadati</taxon>
        <taxon>Pseudomonadota</taxon>
        <taxon>Alphaproteobacteria</taxon>
        <taxon>Rhodobacterales</taxon>
        <taxon>Roseobacteraceae</taxon>
        <taxon>Sulfitobacter</taxon>
    </lineage>
</organism>
<dbReference type="EC" id="3.1.3.18" evidence="4"/>
<dbReference type="GO" id="GO:0006281">
    <property type="term" value="P:DNA repair"/>
    <property type="evidence" value="ECO:0007669"/>
    <property type="project" value="TreeGrafter"/>
</dbReference>
<dbReference type="InterPro" id="IPR036412">
    <property type="entry name" value="HAD-like_sf"/>
</dbReference>
<evidence type="ECO:0000256" key="3">
    <source>
        <dbReference type="ARBA" id="ARBA00006171"/>
    </source>
</evidence>
<dbReference type="Pfam" id="PF00702">
    <property type="entry name" value="Hydrolase"/>
    <property type="match status" value="1"/>
</dbReference>
<evidence type="ECO:0000256" key="4">
    <source>
        <dbReference type="ARBA" id="ARBA00013078"/>
    </source>
</evidence>
<dbReference type="Proteomes" id="UP000198977">
    <property type="component" value="Unassembled WGS sequence"/>
</dbReference>
<dbReference type="SFLD" id="SFLDS00003">
    <property type="entry name" value="Haloacid_Dehalogenase"/>
    <property type="match status" value="1"/>
</dbReference>
<dbReference type="InterPro" id="IPR006439">
    <property type="entry name" value="HAD-SF_hydro_IA"/>
</dbReference>
<dbReference type="NCBIfam" id="TIGR01549">
    <property type="entry name" value="HAD-SF-IA-v1"/>
    <property type="match status" value="1"/>
</dbReference>
<keyword evidence="6" id="KW-1185">Reference proteome</keyword>
<dbReference type="PANTHER" id="PTHR43434">
    <property type="entry name" value="PHOSPHOGLYCOLATE PHOSPHATASE"/>
    <property type="match status" value="1"/>
</dbReference>
<comment type="pathway">
    <text evidence="2">Organic acid metabolism; glycolate biosynthesis; glycolate from 2-phosphoglycolate: step 1/1.</text>
</comment>
<protein>
    <recommendedName>
        <fullName evidence="4">phosphoglycolate phosphatase</fullName>
        <ecNumber evidence="4">3.1.3.18</ecNumber>
    </recommendedName>
</protein>
<evidence type="ECO:0000256" key="1">
    <source>
        <dbReference type="ARBA" id="ARBA00000830"/>
    </source>
</evidence>
<evidence type="ECO:0000313" key="6">
    <source>
        <dbReference type="Proteomes" id="UP000198977"/>
    </source>
</evidence>
<dbReference type="GO" id="GO:0005829">
    <property type="term" value="C:cytosol"/>
    <property type="evidence" value="ECO:0007669"/>
    <property type="project" value="TreeGrafter"/>
</dbReference>
<dbReference type="InterPro" id="IPR023214">
    <property type="entry name" value="HAD_sf"/>
</dbReference>
<dbReference type="Gene3D" id="3.40.50.1000">
    <property type="entry name" value="HAD superfamily/HAD-like"/>
    <property type="match status" value="1"/>
</dbReference>
<evidence type="ECO:0000256" key="2">
    <source>
        <dbReference type="ARBA" id="ARBA00004818"/>
    </source>
</evidence>
<dbReference type="CDD" id="cd01427">
    <property type="entry name" value="HAD_like"/>
    <property type="match status" value="1"/>
</dbReference>
<comment type="similarity">
    <text evidence="3">Belongs to the HAD-like hydrolase superfamily. CbbY/CbbZ/Gph/YieH family.</text>
</comment>